<sequence>MAFASPLAAMFARASQKMQMGEFPNIQQPEVEESEVDLLSYHVTVKMNSGSKSLRGWWRKWKKKAAVTIRQFPQHFRADC</sequence>
<protein>
    <submittedName>
        <fullName evidence="1">Uncharacterized protein</fullName>
    </submittedName>
</protein>
<name>A0ABD1Z2U0_9MARC</name>
<keyword evidence="2" id="KW-1185">Reference proteome</keyword>
<dbReference type="EMBL" id="JBHFFA010000002">
    <property type="protein sequence ID" value="KAL2642053.1"/>
    <property type="molecule type" value="Genomic_DNA"/>
</dbReference>
<organism evidence="1 2">
    <name type="scientific">Riccia fluitans</name>
    <dbReference type="NCBI Taxonomy" id="41844"/>
    <lineage>
        <taxon>Eukaryota</taxon>
        <taxon>Viridiplantae</taxon>
        <taxon>Streptophyta</taxon>
        <taxon>Embryophyta</taxon>
        <taxon>Marchantiophyta</taxon>
        <taxon>Marchantiopsida</taxon>
        <taxon>Marchantiidae</taxon>
        <taxon>Marchantiales</taxon>
        <taxon>Ricciaceae</taxon>
        <taxon>Riccia</taxon>
    </lineage>
</organism>
<accession>A0ABD1Z2U0</accession>
<evidence type="ECO:0000313" key="2">
    <source>
        <dbReference type="Proteomes" id="UP001605036"/>
    </source>
</evidence>
<proteinExistence type="predicted"/>
<dbReference type="Proteomes" id="UP001605036">
    <property type="component" value="Unassembled WGS sequence"/>
</dbReference>
<dbReference type="AlphaFoldDB" id="A0ABD1Z2U0"/>
<comment type="caution">
    <text evidence="1">The sequence shown here is derived from an EMBL/GenBank/DDBJ whole genome shotgun (WGS) entry which is preliminary data.</text>
</comment>
<gene>
    <name evidence="1" type="ORF">R1flu_009640</name>
</gene>
<reference evidence="1 2" key="1">
    <citation type="submission" date="2024-09" db="EMBL/GenBank/DDBJ databases">
        <title>Chromosome-scale assembly of Riccia fluitans.</title>
        <authorList>
            <person name="Paukszto L."/>
            <person name="Sawicki J."/>
            <person name="Karawczyk K."/>
            <person name="Piernik-Szablinska J."/>
            <person name="Szczecinska M."/>
            <person name="Mazdziarz M."/>
        </authorList>
    </citation>
    <scope>NUCLEOTIDE SEQUENCE [LARGE SCALE GENOMIC DNA]</scope>
    <source>
        <strain evidence="1">Rf_01</strain>
        <tissue evidence="1">Aerial parts of the thallus</tissue>
    </source>
</reference>
<evidence type="ECO:0000313" key="1">
    <source>
        <dbReference type="EMBL" id="KAL2642053.1"/>
    </source>
</evidence>